<evidence type="ECO:0000313" key="5">
    <source>
        <dbReference type="Ensembl" id="ENSLACP00000002922.1"/>
    </source>
</evidence>
<dbReference type="InterPro" id="IPR012674">
    <property type="entry name" value="Calycin"/>
</dbReference>
<dbReference type="PRINTS" id="PR00179">
    <property type="entry name" value="LIPOCALIN"/>
</dbReference>
<reference evidence="6" key="1">
    <citation type="submission" date="2011-08" db="EMBL/GenBank/DDBJ databases">
        <title>The draft genome of Latimeria chalumnae.</title>
        <authorList>
            <person name="Di Palma F."/>
            <person name="Alfoldi J."/>
            <person name="Johnson J."/>
            <person name="Berlin A."/>
            <person name="Gnerre S."/>
            <person name="Jaffe D."/>
            <person name="MacCallum I."/>
            <person name="Young S."/>
            <person name="Walker B.J."/>
            <person name="Lander E."/>
            <person name="Lindblad-Toh K."/>
        </authorList>
    </citation>
    <scope>NUCLEOTIDE SEQUENCE [LARGE SCALE GENOMIC DNA]</scope>
    <source>
        <strain evidence="6">Wild caught</strain>
    </source>
</reference>
<keyword evidence="6" id="KW-1185">Reference proteome</keyword>
<accession>H2ZZV1</accession>
<dbReference type="SUPFAM" id="SSF50814">
    <property type="entry name" value="Lipocalins"/>
    <property type="match status" value="1"/>
</dbReference>
<dbReference type="OMA" id="WANENDM"/>
<dbReference type="STRING" id="7897.ENSLACP00000002922"/>
<reference evidence="5" key="3">
    <citation type="submission" date="2025-09" db="UniProtKB">
        <authorList>
            <consortium name="Ensembl"/>
        </authorList>
    </citation>
    <scope>IDENTIFICATION</scope>
</reference>
<dbReference type="eggNOG" id="ENOG502S6GK">
    <property type="taxonomic scope" value="Eukaryota"/>
</dbReference>
<dbReference type="InterPro" id="IPR000566">
    <property type="entry name" value="Lipocln_cytosolic_FA-bd_dom"/>
</dbReference>
<dbReference type="PANTHER" id="PTHR11430:SF32">
    <property type="entry name" value="CHLOROPLASTIC LIPOCALIN"/>
    <property type="match status" value="1"/>
</dbReference>
<dbReference type="GO" id="GO:0036094">
    <property type="term" value="F:small molecule binding"/>
    <property type="evidence" value="ECO:0007669"/>
    <property type="project" value="InterPro"/>
</dbReference>
<dbReference type="PROSITE" id="PS00213">
    <property type="entry name" value="LIPOCALIN"/>
    <property type="match status" value="1"/>
</dbReference>
<feature type="chain" id="PRO_5003579702" description="Lipocalin/cytosolic fatty-acid binding domain-containing protein" evidence="3">
    <location>
        <begin position="22"/>
        <end position="184"/>
    </location>
</feature>
<feature type="signal peptide" evidence="3">
    <location>
        <begin position="1"/>
        <end position="21"/>
    </location>
</feature>
<proteinExistence type="inferred from homology"/>
<dbReference type="InterPro" id="IPR002345">
    <property type="entry name" value="Lipocalin"/>
</dbReference>
<dbReference type="EMBL" id="AFYH01056984">
    <property type="status" value="NOT_ANNOTATED_CDS"/>
    <property type="molecule type" value="Genomic_DNA"/>
</dbReference>
<protein>
    <recommendedName>
        <fullName evidence="4">Lipocalin/cytosolic fatty-acid binding domain-containing protein</fullName>
    </recommendedName>
</protein>
<dbReference type="Bgee" id="ENSLACG00000002612">
    <property type="expression patterns" value="Expressed in pelvic fin and 4 other cell types or tissues"/>
</dbReference>
<reference evidence="5" key="2">
    <citation type="submission" date="2025-08" db="UniProtKB">
        <authorList>
            <consortium name="Ensembl"/>
        </authorList>
    </citation>
    <scope>IDENTIFICATION</scope>
</reference>
<evidence type="ECO:0000259" key="4">
    <source>
        <dbReference type="Pfam" id="PF00061"/>
    </source>
</evidence>
<feature type="domain" description="Lipocalin/cytosolic fatty-acid binding" evidence="4">
    <location>
        <begin position="35"/>
        <end position="178"/>
    </location>
</feature>
<evidence type="ECO:0000313" key="6">
    <source>
        <dbReference type="Proteomes" id="UP000008672"/>
    </source>
</evidence>
<dbReference type="Proteomes" id="UP000008672">
    <property type="component" value="Unassembled WGS sequence"/>
</dbReference>
<dbReference type="FunCoup" id="H2ZZV1">
    <property type="interactions" value="136"/>
</dbReference>
<dbReference type="Ensembl" id="ENSLACT00000002946.1">
    <property type="protein sequence ID" value="ENSLACP00000002922.1"/>
    <property type="gene ID" value="ENSLACG00000002612.1"/>
</dbReference>
<gene>
    <name evidence="5" type="primary">LOC102359406</name>
</gene>
<evidence type="ECO:0000256" key="3">
    <source>
        <dbReference type="SAM" id="SignalP"/>
    </source>
</evidence>
<dbReference type="PRINTS" id="PR01254">
    <property type="entry name" value="PGNDSYNTHASE"/>
</dbReference>
<comment type="similarity">
    <text evidence="1 2">Belongs to the calycin superfamily. Lipocalin family.</text>
</comment>
<name>H2ZZV1_LATCH</name>
<evidence type="ECO:0000256" key="2">
    <source>
        <dbReference type="RuleBase" id="RU003695"/>
    </source>
</evidence>
<organism evidence="5 6">
    <name type="scientific">Latimeria chalumnae</name>
    <name type="common">Coelacanth</name>
    <dbReference type="NCBI Taxonomy" id="7897"/>
    <lineage>
        <taxon>Eukaryota</taxon>
        <taxon>Metazoa</taxon>
        <taxon>Chordata</taxon>
        <taxon>Craniata</taxon>
        <taxon>Vertebrata</taxon>
        <taxon>Euteleostomi</taxon>
        <taxon>Coelacanthiformes</taxon>
        <taxon>Coelacanthidae</taxon>
        <taxon>Latimeria</taxon>
    </lineage>
</organism>
<dbReference type="InParanoid" id="H2ZZV1"/>
<dbReference type="InterPro" id="IPR022272">
    <property type="entry name" value="Lipocalin_CS"/>
</dbReference>
<sequence>VMKAVLFCAGMVLVCALRVKADVPVQKDFDINKIVGKWRLVAAASDSEWFKTKKETLKGATTVFTLNESGNLDVRANHQRPEGCVEMNRTYSTTEQPGRFTYTNPEYGSVNDIRVVDTNYDDYALMYFYTTKDIETFHKVKLYGRTLDLKPEIVDKFKQFCITQGFTQDTMFILPKNDSLMTNI</sequence>
<dbReference type="Pfam" id="PF00061">
    <property type="entry name" value="Lipocalin"/>
    <property type="match status" value="1"/>
</dbReference>
<dbReference type="AlphaFoldDB" id="H2ZZV1"/>
<dbReference type="EMBL" id="AFYH01056985">
    <property type="status" value="NOT_ANNOTATED_CDS"/>
    <property type="molecule type" value="Genomic_DNA"/>
</dbReference>
<evidence type="ECO:0000256" key="1">
    <source>
        <dbReference type="ARBA" id="ARBA00006889"/>
    </source>
</evidence>
<dbReference type="GeneTree" id="ENSGT01120000271921"/>
<dbReference type="HOGENOM" id="CLU_094061_3_1_1"/>
<keyword evidence="3" id="KW-0732">Signal</keyword>
<dbReference type="Gene3D" id="2.40.128.20">
    <property type="match status" value="1"/>
</dbReference>
<dbReference type="PANTHER" id="PTHR11430">
    <property type="entry name" value="LIPOCALIN"/>
    <property type="match status" value="1"/>
</dbReference>